<feature type="region of interest" description="Disordered" evidence="1">
    <location>
        <begin position="714"/>
        <end position="793"/>
    </location>
</feature>
<name>A0ABD0LNK4_9CAEN</name>
<evidence type="ECO:0000256" key="1">
    <source>
        <dbReference type="SAM" id="MobiDB-lite"/>
    </source>
</evidence>
<feature type="transmembrane region" description="Helical" evidence="2">
    <location>
        <begin position="164"/>
        <end position="185"/>
    </location>
</feature>
<accession>A0ABD0LNK4</accession>
<dbReference type="Proteomes" id="UP001519460">
    <property type="component" value="Unassembled WGS sequence"/>
</dbReference>
<feature type="transmembrane region" description="Helical" evidence="2">
    <location>
        <begin position="330"/>
        <end position="351"/>
    </location>
</feature>
<proteinExistence type="predicted"/>
<evidence type="ECO:0000256" key="2">
    <source>
        <dbReference type="SAM" id="Phobius"/>
    </source>
</evidence>
<feature type="transmembrane region" description="Helical" evidence="2">
    <location>
        <begin position="278"/>
        <end position="297"/>
    </location>
</feature>
<protein>
    <submittedName>
        <fullName evidence="3">Uncharacterized protein</fullName>
    </submittedName>
</protein>
<keyword evidence="2" id="KW-0812">Transmembrane</keyword>
<feature type="transmembrane region" description="Helical" evidence="2">
    <location>
        <begin position="124"/>
        <end position="143"/>
    </location>
</feature>
<evidence type="ECO:0000313" key="4">
    <source>
        <dbReference type="Proteomes" id="UP001519460"/>
    </source>
</evidence>
<evidence type="ECO:0000313" key="3">
    <source>
        <dbReference type="EMBL" id="KAK7501125.1"/>
    </source>
</evidence>
<feature type="compositionally biased region" description="Low complexity" evidence="1">
    <location>
        <begin position="749"/>
        <end position="793"/>
    </location>
</feature>
<dbReference type="AlphaFoldDB" id="A0ABD0LNK4"/>
<organism evidence="3 4">
    <name type="scientific">Batillaria attramentaria</name>
    <dbReference type="NCBI Taxonomy" id="370345"/>
    <lineage>
        <taxon>Eukaryota</taxon>
        <taxon>Metazoa</taxon>
        <taxon>Spiralia</taxon>
        <taxon>Lophotrochozoa</taxon>
        <taxon>Mollusca</taxon>
        <taxon>Gastropoda</taxon>
        <taxon>Caenogastropoda</taxon>
        <taxon>Sorbeoconcha</taxon>
        <taxon>Cerithioidea</taxon>
        <taxon>Batillariidae</taxon>
        <taxon>Batillaria</taxon>
    </lineage>
</organism>
<feature type="transmembrane region" description="Helical" evidence="2">
    <location>
        <begin position="205"/>
        <end position="229"/>
    </location>
</feature>
<keyword evidence="4" id="KW-1185">Reference proteome</keyword>
<feature type="transmembrane region" description="Helical" evidence="2">
    <location>
        <begin position="303"/>
        <end position="323"/>
    </location>
</feature>
<reference evidence="3 4" key="1">
    <citation type="journal article" date="2023" name="Sci. Data">
        <title>Genome assembly of the Korean intertidal mud-creeper Batillaria attramentaria.</title>
        <authorList>
            <person name="Patra A.K."/>
            <person name="Ho P.T."/>
            <person name="Jun S."/>
            <person name="Lee S.J."/>
            <person name="Kim Y."/>
            <person name="Won Y.J."/>
        </authorList>
    </citation>
    <scope>NUCLEOTIDE SEQUENCE [LARGE SCALE GENOMIC DNA]</scope>
    <source>
        <strain evidence="3">Wonlab-2016</strain>
    </source>
</reference>
<comment type="caution">
    <text evidence="3">The sequence shown here is derived from an EMBL/GenBank/DDBJ whole genome shotgun (WGS) entry which is preliminary data.</text>
</comment>
<gene>
    <name evidence="3" type="ORF">BaRGS_00007610</name>
</gene>
<feature type="transmembrane region" description="Helical" evidence="2">
    <location>
        <begin position="371"/>
        <end position="395"/>
    </location>
</feature>
<feature type="region of interest" description="Disordered" evidence="1">
    <location>
        <begin position="645"/>
        <end position="670"/>
    </location>
</feature>
<dbReference type="EMBL" id="JACVVK020000033">
    <property type="protein sequence ID" value="KAK7501125.1"/>
    <property type="molecule type" value="Genomic_DNA"/>
</dbReference>
<feature type="compositionally biased region" description="Polar residues" evidence="1">
    <location>
        <begin position="651"/>
        <end position="669"/>
    </location>
</feature>
<feature type="compositionally biased region" description="Acidic residues" evidence="1">
    <location>
        <begin position="738"/>
        <end position="748"/>
    </location>
</feature>
<sequence length="793" mass="89232">MPELYLKEVEPFITTHNTDKHKQKGAKNADIGAQKVYSRRTTKRSTSLIACDALLLCLELLQVLALMQAMALKWFWPVTWIKRANFIFFVNADIWEYIKVDCHAFVRVQGYDVPSSTVKVSFEYILYGWAAFFGLLFLIWLAIKLFLHFRQPAYLLVHNARLERAVIVILQIFALPLGASVFKVFHCASGQMSVDNSVTCWSGLHWAYVVSAVVVGAVMYVAFPAWLVWRIRREALAAAHQHHEDFLKLKEVEYMSGLDVVWAVRGFHIFSSFRLCAIYYRPVAHIVKFLMLIAYAATFQSLLAQAVCIGIVMGAVGIFGAVARPFRITAFNVMLVLGCACLVGDAVYGGMLTQYNAVEVESPWLVEPYSLWIMVAINGVFLIGGIVTFLIYLLAYRFCCQGRCVLEPLWPVMPAYEYEVEGVETQKYLAAVLRGRAIIERCRRLPAIFAPVHELAHQIHVLNAYMRESELMQDGLHPTLWAVLDEMIDMHQRLEPKSLFGEMVHESIRKNAAHFMTLMPMFAQRLAQRDYDLILLSPLKKRLLLKMYIIAVWMDGCQRRKTHQQLTQQVLARIWEESPDIVAVTEEREYREDLYPETIQGPDTEALYTTGTLDMDRGLYDLNRMEVEEESLSSFLKRAPPVLEIKEEQRTSSQVSAPSQSEGTTSGTQAAGAENPAFIADEDMQAQQTLTTSEPQDMSEAPPNVLVDLEVRQEEGDSGAGETMELSGFQPGESSTDIVDDAQDDSSPDDNSGSDQHQDTGTSTTSSESKTSVQTETSDESTSTASSASTVKQ</sequence>
<feature type="transmembrane region" description="Helical" evidence="2">
    <location>
        <begin position="48"/>
        <end position="70"/>
    </location>
</feature>
<keyword evidence="2" id="KW-0472">Membrane</keyword>
<keyword evidence="2" id="KW-1133">Transmembrane helix</keyword>